<evidence type="ECO:0000313" key="4">
    <source>
        <dbReference type="Proteomes" id="UP000186922"/>
    </source>
</evidence>
<name>A0A1D1VAE3_RAMVA</name>
<keyword evidence="4" id="KW-1185">Reference proteome</keyword>
<feature type="coiled-coil region" evidence="1">
    <location>
        <begin position="124"/>
        <end position="158"/>
    </location>
</feature>
<evidence type="ECO:0000313" key="3">
    <source>
        <dbReference type="EMBL" id="GAU98604.1"/>
    </source>
</evidence>
<proteinExistence type="predicted"/>
<dbReference type="EMBL" id="BDGG01000004">
    <property type="protein sequence ID" value="GAU98604.1"/>
    <property type="molecule type" value="Genomic_DNA"/>
</dbReference>
<gene>
    <name evidence="3" type="primary">RvY_09729-1</name>
    <name evidence="3" type="synonym">RvY_09729.1</name>
    <name evidence="3" type="ORF">RvY_09729</name>
</gene>
<dbReference type="AlphaFoldDB" id="A0A1D1VAE3"/>
<accession>A0A1D1VAE3</accession>
<keyword evidence="1" id="KW-0175">Coiled coil</keyword>
<reference evidence="3 4" key="1">
    <citation type="journal article" date="2016" name="Nat. Commun.">
        <title>Extremotolerant tardigrade genome and improved radiotolerance of human cultured cells by tardigrade-unique protein.</title>
        <authorList>
            <person name="Hashimoto T."/>
            <person name="Horikawa D.D."/>
            <person name="Saito Y."/>
            <person name="Kuwahara H."/>
            <person name="Kozuka-Hata H."/>
            <person name="Shin-I T."/>
            <person name="Minakuchi Y."/>
            <person name="Ohishi K."/>
            <person name="Motoyama A."/>
            <person name="Aizu T."/>
            <person name="Enomoto A."/>
            <person name="Kondo K."/>
            <person name="Tanaka S."/>
            <person name="Hara Y."/>
            <person name="Koshikawa S."/>
            <person name="Sagara H."/>
            <person name="Miura T."/>
            <person name="Yokobori S."/>
            <person name="Miyagawa K."/>
            <person name="Suzuki Y."/>
            <person name="Kubo T."/>
            <person name="Oyama M."/>
            <person name="Kohara Y."/>
            <person name="Fujiyama A."/>
            <person name="Arakawa K."/>
            <person name="Katayama T."/>
            <person name="Toyoda A."/>
            <person name="Kunieda T."/>
        </authorList>
    </citation>
    <scope>NUCLEOTIDE SEQUENCE [LARGE SCALE GENOMIC DNA]</scope>
    <source>
        <strain evidence="3 4">YOKOZUNA-1</strain>
    </source>
</reference>
<feature type="region of interest" description="Disordered" evidence="2">
    <location>
        <begin position="211"/>
        <end position="239"/>
    </location>
</feature>
<dbReference type="Proteomes" id="UP000186922">
    <property type="component" value="Unassembled WGS sequence"/>
</dbReference>
<evidence type="ECO:0000256" key="1">
    <source>
        <dbReference type="SAM" id="Coils"/>
    </source>
</evidence>
<comment type="caution">
    <text evidence="3">The sequence shown here is derived from an EMBL/GenBank/DDBJ whole genome shotgun (WGS) entry which is preliminary data.</text>
</comment>
<organism evidence="3 4">
    <name type="scientific">Ramazzottius varieornatus</name>
    <name type="common">Water bear</name>
    <name type="synonym">Tardigrade</name>
    <dbReference type="NCBI Taxonomy" id="947166"/>
    <lineage>
        <taxon>Eukaryota</taxon>
        <taxon>Metazoa</taxon>
        <taxon>Ecdysozoa</taxon>
        <taxon>Tardigrada</taxon>
        <taxon>Eutardigrada</taxon>
        <taxon>Parachela</taxon>
        <taxon>Hypsibioidea</taxon>
        <taxon>Ramazzottiidae</taxon>
        <taxon>Ramazzottius</taxon>
    </lineage>
</organism>
<sequence>MDQIKELDERRKHIEQTSRGKVIQKEREIERVTETFRQVGASVEILRNEELALQAALSAKRVVFENLSDEVSFLKRRLEEKTQANKNALMAAAAELDQEESILAGMVKEYEECQTLLNAPDDVIREELIQQESLQMQIAEAKREQVAYDQQKRIAEQEVRGLDRIYDKRFLVLQKIGFVLRNETYLRRLLEKKFYRSSNFMSLKELGKMDESPRKRSMAKDPELKAFGDQEPTTAGGDRLSISSSMNLLQSMLTSTEPDNCTINAIIIARKVEEPDGWW</sequence>
<feature type="coiled-coil region" evidence="1">
    <location>
        <begin position="64"/>
        <end position="99"/>
    </location>
</feature>
<feature type="compositionally biased region" description="Basic and acidic residues" evidence="2">
    <location>
        <begin position="211"/>
        <end position="228"/>
    </location>
</feature>
<dbReference type="OrthoDB" id="10647562at2759"/>
<evidence type="ECO:0000256" key="2">
    <source>
        <dbReference type="SAM" id="MobiDB-lite"/>
    </source>
</evidence>
<protein>
    <submittedName>
        <fullName evidence="3">Uncharacterized protein</fullName>
    </submittedName>
</protein>